<dbReference type="InterPro" id="IPR000843">
    <property type="entry name" value="HTH_LacI"/>
</dbReference>
<evidence type="ECO:0000256" key="2">
    <source>
        <dbReference type="ARBA" id="ARBA00023125"/>
    </source>
</evidence>
<dbReference type="PROSITE" id="PS50932">
    <property type="entry name" value="HTH_LACI_2"/>
    <property type="match status" value="1"/>
</dbReference>
<accession>A0A4R6AF36</accession>
<dbReference type="Proteomes" id="UP000295701">
    <property type="component" value="Unassembled WGS sequence"/>
</dbReference>
<evidence type="ECO:0000256" key="1">
    <source>
        <dbReference type="ARBA" id="ARBA00023015"/>
    </source>
</evidence>
<feature type="domain" description="HTH lacI-type" evidence="4">
    <location>
        <begin position="12"/>
        <end position="66"/>
    </location>
</feature>
<keyword evidence="2 5" id="KW-0238">DNA-binding</keyword>
<evidence type="ECO:0000313" key="5">
    <source>
        <dbReference type="EMBL" id="TDL81594.1"/>
    </source>
</evidence>
<reference evidence="5 6" key="1">
    <citation type="submission" date="2019-03" db="EMBL/GenBank/DDBJ databases">
        <title>Primorskyibacter sp. SS33 isolated from sediments.</title>
        <authorList>
            <person name="Xunke S."/>
        </authorList>
    </citation>
    <scope>NUCLEOTIDE SEQUENCE [LARGE SCALE GENOMIC DNA]</scope>
    <source>
        <strain evidence="5 6">SS33</strain>
    </source>
</reference>
<dbReference type="OrthoDB" id="9805774at2"/>
<keyword evidence="6" id="KW-1185">Reference proteome</keyword>
<keyword evidence="3" id="KW-0804">Transcription</keyword>
<dbReference type="CDD" id="cd06307">
    <property type="entry name" value="PBP1_sugar_binding"/>
    <property type="match status" value="1"/>
</dbReference>
<dbReference type="SUPFAM" id="SSF47413">
    <property type="entry name" value="lambda repressor-like DNA-binding domains"/>
    <property type="match status" value="1"/>
</dbReference>
<dbReference type="Gene3D" id="1.10.260.40">
    <property type="entry name" value="lambda repressor-like DNA-binding domains"/>
    <property type="match status" value="1"/>
</dbReference>
<keyword evidence="1" id="KW-0805">Transcription regulation</keyword>
<dbReference type="Pfam" id="PF13407">
    <property type="entry name" value="Peripla_BP_4"/>
    <property type="match status" value="1"/>
</dbReference>
<dbReference type="SMART" id="SM00354">
    <property type="entry name" value="HTH_LACI"/>
    <property type="match status" value="1"/>
</dbReference>
<dbReference type="Gene3D" id="3.40.50.2300">
    <property type="match status" value="2"/>
</dbReference>
<proteinExistence type="predicted"/>
<protein>
    <submittedName>
        <fullName evidence="5">LacI family DNA-binding transcriptional regulator</fullName>
    </submittedName>
</protein>
<dbReference type="PANTHER" id="PTHR30146:SF152">
    <property type="entry name" value="TRANSCRIPTIONAL REGULATORY PROTEIN"/>
    <property type="match status" value="1"/>
</dbReference>
<organism evidence="5 6">
    <name type="scientific">Palleronia sediminis</name>
    <dbReference type="NCBI Taxonomy" id="2547833"/>
    <lineage>
        <taxon>Bacteria</taxon>
        <taxon>Pseudomonadati</taxon>
        <taxon>Pseudomonadota</taxon>
        <taxon>Alphaproteobacteria</taxon>
        <taxon>Rhodobacterales</taxon>
        <taxon>Roseobacteraceae</taxon>
        <taxon>Palleronia</taxon>
    </lineage>
</organism>
<dbReference type="InterPro" id="IPR025997">
    <property type="entry name" value="SBP_2_dom"/>
</dbReference>
<evidence type="ECO:0000313" key="6">
    <source>
        <dbReference type="Proteomes" id="UP000295701"/>
    </source>
</evidence>
<dbReference type="GO" id="GO:0003700">
    <property type="term" value="F:DNA-binding transcription factor activity"/>
    <property type="evidence" value="ECO:0007669"/>
    <property type="project" value="TreeGrafter"/>
</dbReference>
<dbReference type="PROSITE" id="PS00356">
    <property type="entry name" value="HTH_LACI_1"/>
    <property type="match status" value="1"/>
</dbReference>
<dbReference type="CDD" id="cd01392">
    <property type="entry name" value="HTH_LacI"/>
    <property type="match status" value="1"/>
</dbReference>
<dbReference type="AlphaFoldDB" id="A0A4R6AF36"/>
<name>A0A4R6AF36_9RHOB</name>
<dbReference type="InterPro" id="IPR028082">
    <property type="entry name" value="Peripla_BP_I"/>
</dbReference>
<comment type="caution">
    <text evidence="5">The sequence shown here is derived from an EMBL/GenBank/DDBJ whole genome shotgun (WGS) entry which is preliminary data.</text>
</comment>
<evidence type="ECO:0000256" key="3">
    <source>
        <dbReference type="ARBA" id="ARBA00023163"/>
    </source>
</evidence>
<dbReference type="SUPFAM" id="SSF53822">
    <property type="entry name" value="Periplasmic binding protein-like I"/>
    <property type="match status" value="1"/>
</dbReference>
<gene>
    <name evidence="5" type="ORF">E2L08_05615</name>
</gene>
<dbReference type="GO" id="GO:0000976">
    <property type="term" value="F:transcription cis-regulatory region binding"/>
    <property type="evidence" value="ECO:0007669"/>
    <property type="project" value="TreeGrafter"/>
</dbReference>
<dbReference type="EMBL" id="SNAA01000004">
    <property type="protein sequence ID" value="TDL81594.1"/>
    <property type="molecule type" value="Genomic_DNA"/>
</dbReference>
<dbReference type="InterPro" id="IPR010982">
    <property type="entry name" value="Lambda_DNA-bd_dom_sf"/>
</dbReference>
<dbReference type="PANTHER" id="PTHR30146">
    <property type="entry name" value="LACI-RELATED TRANSCRIPTIONAL REPRESSOR"/>
    <property type="match status" value="1"/>
</dbReference>
<evidence type="ECO:0000259" key="4">
    <source>
        <dbReference type="PROSITE" id="PS50932"/>
    </source>
</evidence>
<sequence>MLAAERVRMTRSTIHDVARVARVSLSTVDRVLNDRNRVRPATRARVEEAVRALGYVRNAAAANLSRQRRFRFLFVLPAGANSFMRNLEREVVAYARSLAAEGVEAEVRLVPPFDGEALFRELDALTPGAFDGTAFVAVDSPAVRRAVARLQAADLGVVTLVSDLPADLRAHFIGIDNIRAGRTAARLLGGFCGDRAGRIAVVAGAMRVNDHAERYAGFRQVLAQDFPHLEALPPVEALDDAGRAETRLAALLDATEDVVGIYSLGAGNRGVVAALGRRDPAPPVVVHELTEHSRRWLLEGRIDAVIRQDPAREARAALRTLLALSQGKPFDRDENRVGIEIFLRDNLP</sequence>
<dbReference type="Pfam" id="PF00356">
    <property type="entry name" value="LacI"/>
    <property type="match status" value="1"/>
</dbReference>